<name>A0AAV4APN6_9GAST</name>
<protein>
    <submittedName>
        <fullName evidence="1">Uncharacterized protein</fullName>
    </submittedName>
</protein>
<gene>
    <name evidence="1" type="ORF">PoB_003582500</name>
</gene>
<evidence type="ECO:0000313" key="1">
    <source>
        <dbReference type="EMBL" id="GFO09320.1"/>
    </source>
</evidence>
<sequence length="182" mass="20204">MTTEHLNVHLRAVLKARPPVCNHHFQLQVSGLTIRGSSPMSSTMGTRRNDHSVGSVYHVTAVSIIYVMQSSNSYEQCRIVNADTQLIKLRSYKIRLCYYDPDLSVVTKLSLLSTLFSTVIMIRGICVYKSVLNKAISGLQTPFPPSLPSHHGTSSRARARQRRVPADLRMGSLSTVPPSLLL</sequence>
<dbReference type="AlphaFoldDB" id="A0AAV4APN6"/>
<organism evidence="1 2">
    <name type="scientific">Plakobranchus ocellatus</name>
    <dbReference type="NCBI Taxonomy" id="259542"/>
    <lineage>
        <taxon>Eukaryota</taxon>
        <taxon>Metazoa</taxon>
        <taxon>Spiralia</taxon>
        <taxon>Lophotrochozoa</taxon>
        <taxon>Mollusca</taxon>
        <taxon>Gastropoda</taxon>
        <taxon>Heterobranchia</taxon>
        <taxon>Euthyneura</taxon>
        <taxon>Panpulmonata</taxon>
        <taxon>Sacoglossa</taxon>
        <taxon>Placobranchoidea</taxon>
        <taxon>Plakobranchidae</taxon>
        <taxon>Plakobranchus</taxon>
    </lineage>
</organism>
<keyword evidence="2" id="KW-1185">Reference proteome</keyword>
<proteinExistence type="predicted"/>
<accession>A0AAV4APN6</accession>
<dbReference type="Proteomes" id="UP000735302">
    <property type="component" value="Unassembled WGS sequence"/>
</dbReference>
<dbReference type="EMBL" id="BLXT01004061">
    <property type="protein sequence ID" value="GFO09320.1"/>
    <property type="molecule type" value="Genomic_DNA"/>
</dbReference>
<reference evidence="1 2" key="1">
    <citation type="journal article" date="2021" name="Elife">
        <title>Chloroplast acquisition without the gene transfer in kleptoplastic sea slugs, Plakobranchus ocellatus.</title>
        <authorList>
            <person name="Maeda T."/>
            <person name="Takahashi S."/>
            <person name="Yoshida T."/>
            <person name="Shimamura S."/>
            <person name="Takaki Y."/>
            <person name="Nagai Y."/>
            <person name="Toyoda A."/>
            <person name="Suzuki Y."/>
            <person name="Arimoto A."/>
            <person name="Ishii H."/>
            <person name="Satoh N."/>
            <person name="Nishiyama T."/>
            <person name="Hasebe M."/>
            <person name="Maruyama T."/>
            <person name="Minagawa J."/>
            <person name="Obokata J."/>
            <person name="Shigenobu S."/>
        </authorList>
    </citation>
    <scope>NUCLEOTIDE SEQUENCE [LARGE SCALE GENOMIC DNA]</scope>
</reference>
<comment type="caution">
    <text evidence="1">The sequence shown here is derived from an EMBL/GenBank/DDBJ whole genome shotgun (WGS) entry which is preliminary data.</text>
</comment>
<evidence type="ECO:0000313" key="2">
    <source>
        <dbReference type="Proteomes" id="UP000735302"/>
    </source>
</evidence>